<evidence type="ECO:0000256" key="1">
    <source>
        <dbReference type="SAM" id="MobiDB-lite"/>
    </source>
</evidence>
<feature type="compositionally biased region" description="Low complexity" evidence="1">
    <location>
        <begin position="27"/>
        <end position="37"/>
    </location>
</feature>
<evidence type="ECO:0000313" key="2">
    <source>
        <dbReference type="EMBL" id="KAK8836837.1"/>
    </source>
</evidence>
<feature type="region of interest" description="Disordered" evidence="1">
    <location>
        <begin position="1"/>
        <end position="37"/>
    </location>
</feature>
<protein>
    <submittedName>
        <fullName evidence="2">Uncharacterized protein</fullName>
    </submittedName>
</protein>
<proteinExistence type="predicted"/>
<accession>A0ABR2GU12</accession>
<dbReference type="EMBL" id="JAPFFF010000063">
    <property type="protein sequence ID" value="KAK8836837.1"/>
    <property type="molecule type" value="Genomic_DNA"/>
</dbReference>
<organism evidence="2 3">
    <name type="scientific">Tritrichomonas musculus</name>
    <dbReference type="NCBI Taxonomy" id="1915356"/>
    <lineage>
        <taxon>Eukaryota</taxon>
        <taxon>Metamonada</taxon>
        <taxon>Parabasalia</taxon>
        <taxon>Tritrichomonadida</taxon>
        <taxon>Tritrichomonadidae</taxon>
        <taxon>Tritrichomonas</taxon>
    </lineage>
</organism>
<comment type="caution">
    <text evidence="2">The sequence shown here is derived from an EMBL/GenBank/DDBJ whole genome shotgun (WGS) entry which is preliminary data.</text>
</comment>
<reference evidence="2 3" key="1">
    <citation type="submission" date="2024-04" db="EMBL/GenBank/DDBJ databases">
        <title>Tritrichomonas musculus Genome.</title>
        <authorList>
            <person name="Alves-Ferreira E."/>
            <person name="Grigg M."/>
            <person name="Lorenzi H."/>
            <person name="Galac M."/>
        </authorList>
    </citation>
    <scope>NUCLEOTIDE SEQUENCE [LARGE SCALE GENOMIC DNA]</scope>
    <source>
        <strain evidence="2 3">EAF2021</strain>
    </source>
</reference>
<name>A0ABR2GU12_9EUKA</name>
<sequence length="110" mass="12657">MSNICKEPPINPYEPNYTGSYQQYHMPNSQQNNPQWSQQQDLPIYIANNSDSNIINQPLIDSNESLDSFSEMIPRQNNQTGNCEIPPCVKYFIIIELICDLIGLLAYFLI</sequence>
<feature type="compositionally biased region" description="Polar residues" evidence="1">
    <location>
        <begin position="17"/>
        <end position="26"/>
    </location>
</feature>
<gene>
    <name evidence="2" type="ORF">M9Y10_037361</name>
</gene>
<evidence type="ECO:0000313" key="3">
    <source>
        <dbReference type="Proteomes" id="UP001470230"/>
    </source>
</evidence>
<dbReference type="Proteomes" id="UP001470230">
    <property type="component" value="Unassembled WGS sequence"/>
</dbReference>
<keyword evidence="3" id="KW-1185">Reference proteome</keyword>